<dbReference type="PANTHER" id="PTHR35176:SF6">
    <property type="entry name" value="HEME OXYGENASE HI_0854-RELATED"/>
    <property type="match status" value="1"/>
</dbReference>
<name>A0A3A1Y6R5_9GAMM</name>
<keyword evidence="1" id="KW-0560">Oxidoreductase</keyword>
<dbReference type="PIRSF" id="PIRSF004633">
    <property type="entry name" value="UCP_PLP_oxd"/>
    <property type="match status" value="1"/>
</dbReference>
<dbReference type="GO" id="GO:0005829">
    <property type="term" value="C:cytosol"/>
    <property type="evidence" value="ECO:0007669"/>
    <property type="project" value="TreeGrafter"/>
</dbReference>
<evidence type="ECO:0000259" key="2">
    <source>
        <dbReference type="Pfam" id="PF01243"/>
    </source>
</evidence>
<dbReference type="EMBL" id="NRJH01000005">
    <property type="protein sequence ID" value="RIY33942.1"/>
    <property type="molecule type" value="Genomic_DNA"/>
</dbReference>
<dbReference type="Pfam" id="PF01243">
    <property type="entry name" value="PNPOx_N"/>
    <property type="match status" value="1"/>
</dbReference>
<evidence type="ECO:0000313" key="3">
    <source>
        <dbReference type="EMBL" id="RIY33942.1"/>
    </source>
</evidence>
<accession>A0A3A1Y6R5</accession>
<dbReference type="Proteomes" id="UP000266258">
    <property type="component" value="Unassembled WGS sequence"/>
</dbReference>
<dbReference type="InterPro" id="IPR014419">
    <property type="entry name" value="HutZ"/>
</dbReference>
<keyword evidence="4" id="KW-1185">Reference proteome</keyword>
<dbReference type="RefSeq" id="WP_119496324.1">
    <property type="nucleotide sequence ID" value="NZ_NRJH01000005.1"/>
</dbReference>
<dbReference type="GO" id="GO:0016627">
    <property type="term" value="F:oxidoreductase activity, acting on the CH-CH group of donors"/>
    <property type="evidence" value="ECO:0007669"/>
    <property type="project" value="TreeGrafter"/>
</dbReference>
<dbReference type="GO" id="GO:0070967">
    <property type="term" value="F:coenzyme F420 binding"/>
    <property type="evidence" value="ECO:0007669"/>
    <property type="project" value="TreeGrafter"/>
</dbReference>
<dbReference type="OrthoDB" id="5345368at2"/>
<evidence type="ECO:0000313" key="4">
    <source>
        <dbReference type="Proteomes" id="UP000266258"/>
    </source>
</evidence>
<dbReference type="Gene3D" id="2.30.110.10">
    <property type="entry name" value="Electron Transport, Fmn-binding Protein, Chain A"/>
    <property type="match status" value="1"/>
</dbReference>
<sequence>MSLDPQEKSRRLTERLNPEIAALKASVKTAIISSYDNQGVPNASYSPFAIHDGYYYILISDVAKHAENLRQTGKAHILLIEDEDKARNIYARQRLSFHAKVTPVDADTPEFTQGVKALGQRFGEIVSELSTMKDFNLFRLEPQDGLYVKGFGKAFNVGNDELVEPVHLTQGHLFDQREAVALDEDKE</sequence>
<reference evidence="3 4" key="1">
    <citation type="submission" date="2017-08" db="EMBL/GenBank/DDBJ databases">
        <title>Reclassification of Bisgaard taxon 37 and 44.</title>
        <authorList>
            <person name="Christensen H."/>
        </authorList>
    </citation>
    <scope>NUCLEOTIDE SEQUENCE [LARGE SCALE GENOMIC DNA]</scope>
    <source>
        <strain evidence="3 4">B96_4</strain>
    </source>
</reference>
<proteinExistence type="predicted"/>
<dbReference type="InterPro" id="IPR012349">
    <property type="entry name" value="Split_barrel_FMN-bd"/>
</dbReference>
<evidence type="ECO:0000256" key="1">
    <source>
        <dbReference type="ARBA" id="ARBA00023002"/>
    </source>
</evidence>
<dbReference type="PANTHER" id="PTHR35176">
    <property type="entry name" value="HEME OXYGENASE HI_0854-RELATED"/>
    <property type="match status" value="1"/>
</dbReference>
<dbReference type="SUPFAM" id="SSF50475">
    <property type="entry name" value="FMN-binding split barrel"/>
    <property type="match status" value="1"/>
</dbReference>
<comment type="caution">
    <text evidence="3">The sequence shown here is derived from an EMBL/GenBank/DDBJ whole genome shotgun (WGS) entry which is preliminary data.</text>
</comment>
<protein>
    <recommendedName>
        <fullName evidence="2">Pyridoxamine 5'-phosphate oxidase N-terminal domain-containing protein</fullName>
    </recommendedName>
</protein>
<feature type="domain" description="Pyridoxamine 5'-phosphate oxidase N-terminal" evidence="2">
    <location>
        <begin position="17"/>
        <end position="148"/>
    </location>
</feature>
<gene>
    <name evidence="3" type="ORF">CJP74_00525</name>
</gene>
<organism evidence="3 4">
    <name type="scientific">Psittacicella melopsittaci</name>
    <dbReference type="NCBI Taxonomy" id="2028576"/>
    <lineage>
        <taxon>Bacteria</taxon>
        <taxon>Pseudomonadati</taxon>
        <taxon>Pseudomonadota</taxon>
        <taxon>Gammaproteobacteria</taxon>
        <taxon>Pasteurellales</taxon>
        <taxon>Psittacicellaceae</taxon>
        <taxon>Psittacicella</taxon>
    </lineage>
</organism>
<dbReference type="InterPro" id="IPR052019">
    <property type="entry name" value="F420H2_bilvrd_red/Heme_oxyg"/>
</dbReference>
<dbReference type="InterPro" id="IPR011576">
    <property type="entry name" value="Pyridox_Oxase_N"/>
</dbReference>
<dbReference type="AlphaFoldDB" id="A0A3A1Y6R5"/>